<dbReference type="PANTHER" id="PTHR24353">
    <property type="entry name" value="CYCLIC NUCLEOTIDE-DEPENDENT PROTEIN KINASE"/>
    <property type="match status" value="1"/>
</dbReference>
<evidence type="ECO:0000256" key="11">
    <source>
        <dbReference type="ARBA" id="ARBA00022840"/>
    </source>
</evidence>
<comment type="caution">
    <text evidence="20">The sequence shown here is derived from an EMBL/GenBank/DDBJ whole genome shotgun (WGS) entry which is preliminary data.</text>
</comment>
<dbReference type="InterPro" id="IPR000961">
    <property type="entry name" value="AGC-kinase_C"/>
</dbReference>
<dbReference type="GO" id="GO:0046872">
    <property type="term" value="F:metal ion binding"/>
    <property type="evidence" value="ECO:0007669"/>
    <property type="project" value="UniProtKB-KW"/>
</dbReference>
<evidence type="ECO:0000313" key="20">
    <source>
        <dbReference type="EMBL" id="CAJ1411423.1"/>
    </source>
</evidence>
<comment type="catalytic activity">
    <reaction evidence="16">
        <text>L-seryl-[protein] + ATP = O-phospho-L-seryl-[protein] + ADP + H(+)</text>
        <dbReference type="Rhea" id="RHEA:17989"/>
        <dbReference type="Rhea" id="RHEA-COMP:9863"/>
        <dbReference type="Rhea" id="RHEA-COMP:11604"/>
        <dbReference type="ChEBI" id="CHEBI:15378"/>
        <dbReference type="ChEBI" id="CHEBI:29999"/>
        <dbReference type="ChEBI" id="CHEBI:30616"/>
        <dbReference type="ChEBI" id="CHEBI:83421"/>
        <dbReference type="ChEBI" id="CHEBI:456216"/>
        <dbReference type="EC" id="2.7.11.12"/>
    </reaction>
</comment>
<keyword evidence="9" id="KW-0547">Nucleotide-binding</keyword>
<evidence type="ECO:0000256" key="3">
    <source>
        <dbReference type="ARBA" id="ARBA00012428"/>
    </source>
</evidence>
<evidence type="ECO:0000256" key="10">
    <source>
        <dbReference type="ARBA" id="ARBA00022777"/>
    </source>
</evidence>
<evidence type="ECO:0000313" key="21">
    <source>
        <dbReference type="Proteomes" id="UP001178507"/>
    </source>
</evidence>
<dbReference type="InterPro" id="IPR000595">
    <property type="entry name" value="cNMP-bd_dom"/>
</dbReference>
<dbReference type="GO" id="GO:0030553">
    <property type="term" value="F:cGMP binding"/>
    <property type="evidence" value="ECO:0007669"/>
    <property type="project" value="UniProtKB-KW"/>
</dbReference>
<dbReference type="Gene3D" id="1.25.40.20">
    <property type="entry name" value="Ankyrin repeat-containing domain"/>
    <property type="match status" value="1"/>
</dbReference>
<accession>A0AA36JS57</accession>
<evidence type="ECO:0000256" key="4">
    <source>
        <dbReference type="ARBA" id="ARBA00022490"/>
    </source>
</evidence>
<dbReference type="Gene3D" id="1.10.510.10">
    <property type="entry name" value="Transferase(Phosphotransferase) domain 1"/>
    <property type="match status" value="1"/>
</dbReference>
<dbReference type="PANTHER" id="PTHR24353:SF37">
    <property type="entry name" value="CAMP-DEPENDENT PROTEIN KINASE CATALYTIC SUBUNIT PRKX"/>
    <property type="match status" value="1"/>
</dbReference>
<evidence type="ECO:0000256" key="8">
    <source>
        <dbReference type="ARBA" id="ARBA00022723"/>
    </source>
</evidence>
<evidence type="ECO:0000256" key="6">
    <source>
        <dbReference type="ARBA" id="ARBA00022535"/>
    </source>
</evidence>
<dbReference type="InterPro" id="IPR011009">
    <property type="entry name" value="Kinase-like_dom_sf"/>
</dbReference>
<keyword evidence="10" id="KW-0418">Kinase</keyword>
<dbReference type="InterPro" id="IPR018490">
    <property type="entry name" value="cNMP-bd_dom_sf"/>
</dbReference>
<evidence type="ECO:0000256" key="16">
    <source>
        <dbReference type="ARBA" id="ARBA00047462"/>
    </source>
</evidence>
<dbReference type="SUPFAM" id="SSF56112">
    <property type="entry name" value="Protein kinase-like (PK-like)"/>
    <property type="match status" value="1"/>
</dbReference>
<name>A0AA36JS57_9DINO</name>
<keyword evidence="11" id="KW-0067">ATP-binding</keyword>
<dbReference type="CDD" id="cd00038">
    <property type="entry name" value="CAP_ED"/>
    <property type="match status" value="3"/>
</dbReference>
<dbReference type="GO" id="GO:0005524">
    <property type="term" value="F:ATP binding"/>
    <property type="evidence" value="ECO:0007669"/>
    <property type="project" value="UniProtKB-KW"/>
</dbReference>
<evidence type="ECO:0000256" key="1">
    <source>
        <dbReference type="ARBA" id="ARBA00001946"/>
    </source>
</evidence>
<keyword evidence="6" id="KW-0140">cGMP</keyword>
<keyword evidence="5" id="KW-0723">Serine/threonine-protein kinase</keyword>
<proteinExistence type="inferred from homology"/>
<dbReference type="Pfam" id="PF00069">
    <property type="entry name" value="Pkinase"/>
    <property type="match status" value="1"/>
</dbReference>
<dbReference type="SMART" id="SM00220">
    <property type="entry name" value="S_TKc"/>
    <property type="match status" value="1"/>
</dbReference>
<organism evidence="20 21">
    <name type="scientific">Effrenium voratum</name>
    <dbReference type="NCBI Taxonomy" id="2562239"/>
    <lineage>
        <taxon>Eukaryota</taxon>
        <taxon>Sar</taxon>
        <taxon>Alveolata</taxon>
        <taxon>Dinophyceae</taxon>
        <taxon>Suessiales</taxon>
        <taxon>Symbiodiniaceae</taxon>
        <taxon>Effrenium</taxon>
    </lineage>
</organism>
<feature type="domain" description="AGC-kinase C-terminal" evidence="19">
    <location>
        <begin position="792"/>
        <end position="855"/>
    </location>
</feature>
<keyword evidence="21" id="KW-1185">Reference proteome</keyword>
<dbReference type="Proteomes" id="UP001178507">
    <property type="component" value="Unassembled WGS sequence"/>
</dbReference>
<dbReference type="PROSITE" id="PS50011">
    <property type="entry name" value="PROTEIN_KINASE_DOM"/>
    <property type="match status" value="1"/>
</dbReference>
<dbReference type="Pfam" id="PF00027">
    <property type="entry name" value="cNMP_binding"/>
    <property type="match status" value="3"/>
</dbReference>
<protein>
    <recommendedName>
        <fullName evidence="14">cGMP-dependent protein kinase</fullName>
        <ecNumber evidence="3">2.7.11.12</ecNumber>
    </recommendedName>
</protein>
<evidence type="ECO:0000256" key="2">
    <source>
        <dbReference type="ARBA" id="ARBA00006352"/>
    </source>
</evidence>
<evidence type="ECO:0000256" key="9">
    <source>
        <dbReference type="ARBA" id="ARBA00022741"/>
    </source>
</evidence>
<dbReference type="PROSITE" id="PS50042">
    <property type="entry name" value="CNMP_BINDING_3"/>
    <property type="match status" value="3"/>
</dbReference>
<keyword evidence="8" id="KW-0479">Metal-binding</keyword>
<keyword evidence="13" id="KW-0142">cGMP-binding</keyword>
<evidence type="ECO:0000259" key="19">
    <source>
        <dbReference type="PROSITE" id="PS51285"/>
    </source>
</evidence>
<feature type="domain" description="Cyclic nucleotide-binding" evidence="18">
    <location>
        <begin position="294"/>
        <end position="410"/>
    </location>
</feature>
<gene>
    <name evidence="20" type="ORF">EVOR1521_LOCUS32006</name>
</gene>
<dbReference type="Gene3D" id="2.60.120.10">
    <property type="entry name" value="Jelly Rolls"/>
    <property type="match status" value="3"/>
</dbReference>
<feature type="domain" description="Protein kinase" evidence="17">
    <location>
        <begin position="534"/>
        <end position="791"/>
    </location>
</feature>
<dbReference type="SUPFAM" id="SSF48403">
    <property type="entry name" value="Ankyrin repeat"/>
    <property type="match status" value="1"/>
</dbReference>
<comment type="catalytic activity">
    <reaction evidence="15">
        <text>L-threonyl-[protein] + ATP = O-phospho-L-threonyl-[protein] + ADP + H(+)</text>
        <dbReference type="Rhea" id="RHEA:46608"/>
        <dbReference type="Rhea" id="RHEA-COMP:11060"/>
        <dbReference type="Rhea" id="RHEA-COMP:11605"/>
        <dbReference type="ChEBI" id="CHEBI:15378"/>
        <dbReference type="ChEBI" id="CHEBI:30013"/>
        <dbReference type="ChEBI" id="CHEBI:30616"/>
        <dbReference type="ChEBI" id="CHEBI:61977"/>
        <dbReference type="ChEBI" id="CHEBI:456216"/>
        <dbReference type="EC" id="2.7.11.12"/>
    </reaction>
</comment>
<dbReference type="SUPFAM" id="SSF51206">
    <property type="entry name" value="cAMP-binding domain-like"/>
    <property type="match status" value="3"/>
</dbReference>
<dbReference type="InterPro" id="IPR036770">
    <property type="entry name" value="Ankyrin_rpt-contain_sf"/>
</dbReference>
<feature type="domain" description="Cyclic nucleotide-binding" evidence="18">
    <location>
        <begin position="143"/>
        <end position="254"/>
    </location>
</feature>
<keyword evidence="7" id="KW-0808">Transferase</keyword>
<dbReference type="PROSITE" id="PS51285">
    <property type="entry name" value="AGC_KINASE_CTER"/>
    <property type="match status" value="1"/>
</dbReference>
<dbReference type="GO" id="GO:0004692">
    <property type="term" value="F:cGMP-dependent protein kinase activity"/>
    <property type="evidence" value="ECO:0007669"/>
    <property type="project" value="UniProtKB-EC"/>
</dbReference>
<dbReference type="EMBL" id="CAUJNA010003875">
    <property type="protein sequence ID" value="CAJ1411423.1"/>
    <property type="molecule type" value="Genomic_DNA"/>
</dbReference>
<comment type="cofactor">
    <cofactor evidence="1">
        <name>Mg(2+)</name>
        <dbReference type="ChEBI" id="CHEBI:18420"/>
    </cofactor>
</comment>
<dbReference type="InterPro" id="IPR000719">
    <property type="entry name" value="Prot_kinase_dom"/>
</dbReference>
<reference evidence="20" key="1">
    <citation type="submission" date="2023-08" db="EMBL/GenBank/DDBJ databases">
        <authorList>
            <person name="Chen Y."/>
            <person name="Shah S."/>
            <person name="Dougan E. K."/>
            <person name="Thang M."/>
            <person name="Chan C."/>
        </authorList>
    </citation>
    <scope>NUCLEOTIDE SEQUENCE</scope>
</reference>
<evidence type="ECO:0000259" key="18">
    <source>
        <dbReference type="PROSITE" id="PS50042"/>
    </source>
</evidence>
<comment type="similarity">
    <text evidence="2">Belongs to the protein kinase superfamily. AGC Ser/Thr protein kinase family. cGMP subfamily.</text>
</comment>
<dbReference type="GO" id="GO:0004691">
    <property type="term" value="F:cAMP-dependent protein kinase activity"/>
    <property type="evidence" value="ECO:0007669"/>
    <property type="project" value="TreeGrafter"/>
</dbReference>
<dbReference type="PRINTS" id="PR00103">
    <property type="entry name" value="CAMPKINASE"/>
</dbReference>
<evidence type="ECO:0000256" key="7">
    <source>
        <dbReference type="ARBA" id="ARBA00022679"/>
    </source>
</evidence>
<dbReference type="InterPro" id="IPR014710">
    <property type="entry name" value="RmlC-like_jellyroll"/>
</dbReference>
<evidence type="ECO:0000259" key="17">
    <source>
        <dbReference type="PROSITE" id="PS50011"/>
    </source>
</evidence>
<dbReference type="AlphaFoldDB" id="A0AA36JS57"/>
<dbReference type="GO" id="GO:0005952">
    <property type="term" value="C:cAMP-dependent protein kinase complex"/>
    <property type="evidence" value="ECO:0007669"/>
    <property type="project" value="TreeGrafter"/>
</dbReference>
<evidence type="ECO:0000256" key="13">
    <source>
        <dbReference type="ARBA" id="ARBA00022992"/>
    </source>
</evidence>
<evidence type="ECO:0000256" key="5">
    <source>
        <dbReference type="ARBA" id="ARBA00022527"/>
    </source>
</evidence>
<dbReference type="Gene3D" id="3.30.200.20">
    <property type="entry name" value="Phosphorylase Kinase, domain 1"/>
    <property type="match status" value="1"/>
</dbReference>
<dbReference type="SMART" id="SM00100">
    <property type="entry name" value="cNMP"/>
    <property type="match status" value="3"/>
</dbReference>
<dbReference type="PROSITE" id="PS00888">
    <property type="entry name" value="CNMP_BINDING_1"/>
    <property type="match status" value="1"/>
</dbReference>
<evidence type="ECO:0000256" key="12">
    <source>
        <dbReference type="ARBA" id="ARBA00022842"/>
    </source>
</evidence>
<sequence>MSCCCGWSERWFAASARVPPAWEVVIRRRDCRGADVWAHSVHAPPALHKALREAAQQGDPNVTSAEGCLALNEAVKANCEHLVRSLIEADADAEKQDATGESALENARRLKNGQLLKLLQSVSCKKRTLEFQEGLKLVQDVPVFATIHPSEYPRLAAAFETRQVASGEVILHQGDASGEMFLVAKGVADVLVEENGSPPVKVSELCEGSHFGEGALLEQPCESSVVAASEMLLKVLSLEAFEALGLKSSIRKREAVRTADDYDAMVNESLKRKTGQEAELIRTALSANNKLGPLVQCLSTEDLDNIAANAWRLTVEPGQEVIQQGSIKADNFYIVFDGHLEVIKDGEKVLDVYPGNSFGELALLYRAPRAATVRSLTQATLFAVPRQDLRMAMQAPLKKKLEGFAALLSQVEILQHLGASDKELLANHLVEMTFYEGETIIQQGEEGYTFYILYDGEVSVLVDGEEVTQLLPGNFFGERALLNDEPRAATIMATSPKVRVLALDREHFLSVVEKDEMWHGLSPKALVKYELRALKQIGLIGCGGFGTVTLRRCTLTNNIFALKTLSKGYIVQRQQEQSVINEKNVLRMTQSPFIIRLAATFNEPQRLHFLLEPALGGDLFTVYQRNNLHGSNVHSRFYVAAVIRAFQHLHQRHIIYRDMKPENLLLDSKGYCKVTDFGLAKFVIGHAYTTCGTPEYFAPEMVLHMGHTIAVDWWSLGVLTFELMAGDSPFTATEPMQVFNRIKAGIQAVAFPKSPTGPWVDVVHALCQEEPSERLPMRKNGIASLEAHDWYADFDWPDFDARTMQAPYCPNIKRPDSLANFDVGDVRRPPMIPYMDTGTGWDADFEDCRGPRTFN</sequence>
<dbReference type="InterPro" id="IPR018488">
    <property type="entry name" value="cNMP-bd_CS"/>
</dbReference>
<dbReference type="PROSITE" id="PS00108">
    <property type="entry name" value="PROTEIN_KINASE_ST"/>
    <property type="match status" value="1"/>
</dbReference>
<dbReference type="PROSITE" id="PS00889">
    <property type="entry name" value="CNMP_BINDING_2"/>
    <property type="match status" value="2"/>
</dbReference>
<keyword evidence="4" id="KW-0963">Cytoplasm</keyword>
<evidence type="ECO:0000256" key="15">
    <source>
        <dbReference type="ARBA" id="ARBA00047298"/>
    </source>
</evidence>
<keyword evidence="12" id="KW-0460">Magnesium</keyword>
<dbReference type="InterPro" id="IPR008271">
    <property type="entry name" value="Ser/Thr_kinase_AS"/>
</dbReference>
<dbReference type="EC" id="2.7.11.12" evidence="3"/>
<feature type="domain" description="Cyclic nucleotide-binding" evidence="18">
    <location>
        <begin position="413"/>
        <end position="512"/>
    </location>
</feature>
<evidence type="ECO:0000256" key="14">
    <source>
        <dbReference type="ARBA" id="ARBA00024113"/>
    </source>
</evidence>